<comment type="subcellular location">
    <subcellularLocation>
        <location evidence="1">Target cell membrane</location>
    </subcellularLocation>
</comment>
<reference evidence="8 9" key="1">
    <citation type="submission" date="2013-11" db="EMBL/GenBank/DDBJ databases">
        <title>Genome sequencing of Stegodyphus mimosarum.</title>
        <authorList>
            <person name="Bechsgaard J."/>
        </authorList>
    </citation>
    <scope>NUCLEOTIDE SEQUENCE [LARGE SCALE GENOMIC DNA]</scope>
</reference>
<dbReference type="Proteomes" id="UP000054359">
    <property type="component" value="Unassembled WGS sequence"/>
</dbReference>
<evidence type="ECO:0000256" key="2">
    <source>
        <dbReference type="ARBA" id="ARBA00022483"/>
    </source>
</evidence>
<evidence type="ECO:0000256" key="5">
    <source>
        <dbReference type="ARBA" id="ARBA00023028"/>
    </source>
</evidence>
<feature type="region of interest" description="Disordered" evidence="7">
    <location>
        <begin position="88"/>
        <end position="114"/>
    </location>
</feature>
<feature type="non-terminal residue" evidence="8">
    <location>
        <position position="114"/>
    </location>
</feature>
<feature type="compositionally biased region" description="Basic and acidic residues" evidence="7">
    <location>
        <begin position="88"/>
        <end position="102"/>
    </location>
</feature>
<keyword evidence="3" id="KW-1052">Target cell membrane</keyword>
<dbReference type="OrthoDB" id="6431813at2759"/>
<organism evidence="8 9">
    <name type="scientific">Stegodyphus mimosarum</name>
    <name type="common">African social velvet spider</name>
    <dbReference type="NCBI Taxonomy" id="407821"/>
    <lineage>
        <taxon>Eukaryota</taxon>
        <taxon>Metazoa</taxon>
        <taxon>Ecdysozoa</taxon>
        <taxon>Arthropoda</taxon>
        <taxon>Chelicerata</taxon>
        <taxon>Arachnida</taxon>
        <taxon>Araneae</taxon>
        <taxon>Araneomorphae</taxon>
        <taxon>Entelegynae</taxon>
        <taxon>Eresoidea</taxon>
        <taxon>Eresidae</taxon>
        <taxon>Stegodyphus</taxon>
    </lineage>
</organism>
<keyword evidence="9" id="KW-1185">Reference proteome</keyword>
<keyword evidence="2" id="KW-0268">Exocytosis</keyword>
<dbReference type="Gene3D" id="1.25.40.20">
    <property type="entry name" value="Ankyrin repeat-containing domain"/>
    <property type="match status" value="1"/>
</dbReference>
<dbReference type="AlphaFoldDB" id="A0A087U2G9"/>
<name>A0A087U2G9_STEMI</name>
<evidence type="ECO:0000256" key="6">
    <source>
        <dbReference type="ARBA" id="ARBA00023298"/>
    </source>
</evidence>
<dbReference type="SUPFAM" id="SSF48403">
    <property type="entry name" value="Ankyrin repeat"/>
    <property type="match status" value="1"/>
</dbReference>
<evidence type="ECO:0000256" key="4">
    <source>
        <dbReference type="ARBA" id="ARBA00022699"/>
    </source>
</evidence>
<keyword evidence="4" id="KW-0528">Neurotoxin</keyword>
<dbReference type="EMBL" id="KK117842">
    <property type="protein sequence ID" value="KFM71558.1"/>
    <property type="molecule type" value="Genomic_DNA"/>
</dbReference>
<gene>
    <name evidence="8" type="ORF">X975_21986</name>
</gene>
<evidence type="ECO:0000256" key="3">
    <source>
        <dbReference type="ARBA" id="ARBA00022537"/>
    </source>
</evidence>
<keyword evidence="5" id="KW-0638">Presynaptic neurotoxin</keyword>
<dbReference type="InterPro" id="IPR036770">
    <property type="entry name" value="Ankyrin_rpt-contain_sf"/>
</dbReference>
<proteinExistence type="predicted"/>
<evidence type="ECO:0000256" key="1">
    <source>
        <dbReference type="ARBA" id="ARBA00004175"/>
    </source>
</evidence>
<keyword evidence="6" id="KW-1053">Target membrane</keyword>
<dbReference type="GO" id="GO:0044218">
    <property type="term" value="C:other organism cell membrane"/>
    <property type="evidence" value="ECO:0007669"/>
    <property type="project" value="UniProtKB-KW"/>
</dbReference>
<dbReference type="GO" id="GO:0006887">
    <property type="term" value="P:exocytosis"/>
    <property type="evidence" value="ECO:0007669"/>
    <property type="project" value="UniProtKB-KW"/>
</dbReference>
<sequence>MVSLLLECGASAETQDYSGRSAFELALQLSNAQIYKLLESRITVNELSITSYPKSDSPKNVFEYNISPSINKAVKRTLNQVNAVKVKKTSDAKRSTRLEKKQNFALKGPEQMNS</sequence>
<evidence type="ECO:0000313" key="9">
    <source>
        <dbReference type="Proteomes" id="UP000054359"/>
    </source>
</evidence>
<keyword evidence="6" id="KW-0472">Membrane</keyword>
<protein>
    <submittedName>
        <fullName evidence="8">Uncharacterized protein</fullName>
    </submittedName>
</protein>
<keyword evidence="5" id="KW-0800">Toxin</keyword>
<evidence type="ECO:0000256" key="7">
    <source>
        <dbReference type="SAM" id="MobiDB-lite"/>
    </source>
</evidence>
<evidence type="ECO:0000313" key="8">
    <source>
        <dbReference type="EMBL" id="KFM71558.1"/>
    </source>
</evidence>
<dbReference type="GO" id="GO:0044231">
    <property type="term" value="C:host cell presynaptic membrane"/>
    <property type="evidence" value="ECO:0007669"/>
    <property type="project" value="UniProtKB-KW"/>
</dbReference>
<accession>A0A087U2G9</accession>